<comment type="similarity">
    <text evidence="2 12">Belongs to the ku80 family.</text>
</comment>
<evidence type="ECO:0000256" key="2">
    <source>
        <dbReference type="ARBA" id="ARBA00007726"/>
    </source>
</evidence>
<dbReference type="GO" id="GO:0003678">
    <property type="term" value="F:DNA helicase activity"/>
    <property type="evidence" value="ECO:0007669"/>
    <property type="project" value="InterPro"/>
</dbReference>
<evidence type="ECO:0000313" key="16">
    <source>
        <dbReference type="Proteomes" id="UP001239994"/>
    </source>
</evidence>
<dbReference type="PIRSF" id="PIRSF016570">
    <property type="entry name" value="Ku80"/>
    <property type="match status" value="1"/>
</dbReference>
<sequence>MDVGFSMSNSGPGQEPAFEQAKRVIQKFIQRQVFAESKDELGLVLFGTDHTKNPLAEDGQYQNISIYRHLMMPDFELLEEIEHQLQPGSQHADWLDALVVCMDLLQKETVGKKYERLNIALLTDLNTLACADQLDVIIGNLKKAGITLQFFLPFPVDADAEGDGGGDGAGPQNPPPGGKGLSREQKQGLEMVKQVMTSLDDEDGLDEVHTFSEAVKKLSIFKPIERRPMAWPCQLTIGSSLSIRIIGYKAVCEEKFKKSWAVVEAESHQKDDVKRETVFCLNDDNETEVEKEKTIQGFQYGSDIVPFSKVDQEQMKYKSDGKSFAVLGFTKQETIHRHHFMGNQVLKVFAPKDDEHAGVALSSLIHALDRLKMVAIVRYIYDRRSNPQVGAAFPCIKQKYECLLYVQLPYMEDLRQFTFPSLENNKKFSPSEAQLSAVDALISSMMLVKEGEDGEKEDIFKVNSIPNPQFQRLFQPYTGPYCFCLGPLPQCLHHRCVNPGTPLPPVEPWLKRMLDCPQAVSACCYDFLKEMKRCFPVKEVLQKKEQKTSAVVFGKNDEPEAKKLKLDEQDKFSLGEISEGNVTSVGSVNPAKDFHTLIQQKTISFEQACEQLTHRIEQLLGNRRTEYYMKTITCVQAFREQAVKTSNAELFNNYMQSLKKRVPDWNLQEFWGLLVQDALTLISKDEVESSSVSKQEANQFLLFEENVEAAAGPTPEDGGDVDDLLDMM</sequence>
<dbReference type="Gene3D" id="3.40.50.410">
    <property type="entry name" value="von Willebrand factor, type A domain"/>
    <property type="match status" value="1"/>
</dbReference>
<dbReference type="Pfam" id="PF03730">
    <property type="entry name" value="Ku_C"/>
    <property type="match status" value="1"/>
</dbReference>
<dbReference type="Pfam" id="PF02735">
    <property type="entry name" value="Ku"/>
    <property type="match status" value="1"/>
</dbReference>
<evidence type="ECO:0000256" key="9">
    <source>
        <dbReference type="ARBA" id="ARBA00023172"/>
    </source>
</evidence>
<evidence type="ECO:0000256" key="10">
    <source>
        <dbReference type="ARBA" id="ARBA00023204"/>
    </source>
</evidence>
<evidence type="ECO:0000256" key="6">
    <source>
        <dbReference type="ARBA" id="ARBA00022806"/>
    </source>
</evidence>
<dbReference type="GO" id="GO:0043564">
    <property type="term" value="C:Ku70:Ku80 complex"/>
    <property type="evidence" value="ECO:0007669"/>
    <property type="project" value="InterPro"/>
</dbReference>
<dbReference type="SMART" id="SM00559">
    <property type="entry name" value="Ku78"/>
    <property type="match status" value="1"/>
</dbReference>
<dbReference type="GO" id="GO:0003684">
    <property type="term" value="F:damaged DNA binding"/>
    <property type="evidence" value="ECO:0007669"/>
    <property type="project" value="InterPro"/>
</dbReference>
<dbReference type="Pfam" id="PF03731">
    <property type="entry name" value="Ku_N"/>
    <property type="match status" value="1"/>
</dbReference>
<keyword evidence="5 12" id="KW-0378">Hydrolase</keyword>
<keyword evidence="3 12" id="KW-0547">Nucleotide-binding</keyword>
<dbReference type="Proteomes" id="UP001239994">
    <property type="component" value="Unassembled WGS sequence"/>
</dbReference>
<dbReference type="PANTHER" id="PTHR12604:SF4">
    <property type="entry name" value="X-RAY REPAIR CROSS-COMPLEMENTING PROTEIN 5"/>
    <property type="match status" value="1"/>
</dbReference>
<dbReference type="Gene3D" id="1.10.1600.10">
    <property type="match status" value="2"/>
</dbReference>
<feature type="region of interest" description="Disordered" evidence="13">
    <location>
        <begin position="161"/>
        <end position="183"/>
    </location>
</feature>
<dbReference type="AlphaFoldDB" id="A0AAD8YYC3"/>
<keyword evidence="7 12" id="KW-0067">ATP-binding</keyword>
<gene>
    <name evidence="15" type="ORF">P4O66_015166</name>
</gene>
<keyword evidence="8 12" id="KW-0238">DNA-binding</keyword>
<dbReference type="FunFam" id="1.25.40.240:FF:000001">
    <property type="entry name" value="X-ray repair cross-complementing protein 5"/>
    <property type="match status" value="1"/>
</dbReference>
<evidence type="ECO:0000256" key="3">
    <source>
        <dbReference type="ARBA" id="ARBA00022741"/>
    </source>
</evidence>
<dbReference type="InterPro" id="IPR005161">
    <property type="entry name" value="Ku_N"/>
</dbReference>
<dbReference type="InterPro" id="IPR036494">
    <property type="entry name" value="Ku_C_sf"/>
</dbReference>
<dbReference type="InterPro" id="IPR006164">
    <property type="entry name" value="DNA_bd_Ku70/Ku80"/>
</dbReference>
<evidence type="ECO:0000256" key="7">
    <source>
        <dbReference type="ARBA" id="ARBA00022840"/>
    </source>
</evidence>
<dbReference type="InterPro" id="IPR014893">
    <property type="entry name" value="Ku_PK_bind"/>
</dbReference>
<keyword evidence="16" id="KW-1185">Reference proteome</keyword>
<dbReference type="InterPro" id="IPR036465">
    <property type="entry name" value="vWFA_dom_sf"/>
</dbReference>
<dbReference type="SUPFAM" id="SSF100939">
    <property type="entry name" value="SPOC domain-like"/>
    <property type="match status" value="1"/>
</dbReference>
<evidence type="ECO:0000256" key="5">
    <source>
        <dbReference type="ARBA" id="ARBA00022801"/>
    </source>
</evidence>
<dbReference type="Gene3D" id="2.40.290.10">
    <property type="match status" value="1"/>
</dbReference>
<organism evidence="15 16">
    <name type="scientific">Electrophorus voltai</name>
    <dbReference type="NCBI Taxonomy" id="2609070"/>
    <lineage>
        <taxon>Eukaryota</taxon>
        <taxon>Metazoa</taxon>
        <taxon>Chordata</taxon>
        <taxon>Craniata</taxon>
        <taxon>Vertebrata</taxon>
        <taxon>Euteleostomi</taxon>
        <taxon>Actinopterygii</taxon>
        <taxon>Neopterygii</taxon>
        <taxon>Teleostei</taxon>
        <taxon>Ostariophysi</taxon>
        <taxon>Gymnotiformes</taxon>
        <taxon>Gymnotoidei</taxon>
        <taxon>Gymnotidae</taxon>
        <taxon>Electrophorus</taxon>
    </lineage>
</organism>
<proteinExistence type="inferred from homology"/>
<keyword evidence="9 12" id="KW-0233">DNA recombination</keyword>
<dbReference type="GO" id="GO:0006303">
    <property type="term" value="P:double-strand break repair via nonhomologous end joining"/>
    <property type="evidence" value="ECO:0007669"/>
    <property type="project" value="InterPro"/>
</dbReference>
<dbReference type="InterPro" id="IPR024193">
    <property type="entry name" value="Ku80"/>
</dbReference>
<keyword evidence="11 12" id="KW-0539">Nucleus</keyword>
<feature type="domain" description="Ku" evidence="14">
    <location>
        <begin position="286"/>
        <end position="425"/>
    </location>
</feature>
<dbReference type="GO" id="GO:0005524">
    <property type="term" value="F:ATP binding"/>
    <property type="evidence" value="ECO:0007669"/>
    <property type="project" value="UniProtKB-UniRule"/>
</dbReference>
<protein>
    <recommendedName>
        <fullName evidence="12">X-ray repair cross-complementing protein 5</fullName>
        <ecNumber evidence="12">3.6.4.-</ecNumber>
    </recommendedName>
</protein>
<dbReference type="GO" id="GO:0000723">
    <property type="term" value="P:telomere maintenance"/>
    <property type="evidence" value="ECO:0007669"/>
    <property type="project" value="InterPro"/>
</dbReference>
<dbReference type="InterPro" id="IPR005160">
    <property type="entry name" value="Ku_C"/>
</dbReference>
<dbReference type="EC" id="3.6.4.-" evidence="12"/>
<comment type="function">
    <text evidence="12">Single-stranded DNA-dependent ATP-dependent helicase.</text>
</comment>
<evidence type="ECO:0000256" key="8">
    <source>
        <dbReference type="ARBA" id="ARBA00023125"/>
    </source>
</evidence>
<accession>A0AAD8YYC3</accession>
<dbReference type="Pfam" id="PF08785">
    <property type="entry name" value="Ku_PK_bind"/>
    <property type="match status" value="1"/>
</dbReference>
<name>A0AAD8YYC3_9TELE</name>
<evidence type="ECO:0000256" key="4">
    <source>
        <dbReference type="ARBA" id="ARBA00022763"/>
    </source>
</evidence>
<dbReference type="GO" id="GO:0016787">
    <property type="term" value="F:hydrolase activity"/>
    <property type="evidence" value="ECO:0007669"/>
    <property type="project" value="UniProtKB-KW"/>
</dbReference>
<dbReference type="InterPro" id="IPR016194">
    <property type="entry name" value="SPOC-like_C_dom_sf"/>
</dbReference>
<keyword evidence="10 12" id="KW-0234">DNA repair</keyword>
<dbReference type="SUPFAM" id="SSF101420">
    <property type="entry name" value="C-terminal domain of Ku80"/>
    <property type="match status" value="1"/>
</dbReference>
<evidence type="ECO:0000256" key="13">
    <source>
        <dbReference type="SAM" id="MobiDB-lite"/>
    </source>
</evidence>
<dbReference type="EMBL" id="JAROKS010000022">
    <property type="protein sequence ID" value="KAK1789220.1"/>
    <property type="molecule type" value="Genomic_DNA"/>
</dbReference>
<dbReference type="GO" id="GO:0006310">
    <property type="term" value="P:DNA recombination"/>
    <property type="evidence" value="ECO:0007669"/>
    <property type="project" value="UniProtKB-KW"/>
</dbReference>
<evidence type="ECO:0000256" key="11">
    <source>
        <dbReference type="ARBA" id="ARBA00023242"/>
    </source>
</evidence>
<evidence type="ECO:0000256" key="1">
    <source>
        <dbReference type="ARBA" id="ARBA00004123"/>
    </source>
</evidence>
<dbReference type="PANTHER" id="PTHR12604">
    <property type="entry name" value="KU AUTOANTIGEN DNA HELICASE"/>
    <property type="match status" value="1"/>
</dbReference>
<keyword evidence="4 12" id="KW-0227">DNA damage</keyword>
<evidence type="ECO:0000259" key="14">
    <source>
        <dbReference type="SMART" id="SM00559"/>
    </source>
</evidence>
<dbReference type="CDD" id="cd00873">
    <property type="entry name" value="KU80"/>
    <property type="match status" value="1"/>
</dbReference>
<keyword evidence="6 12" id="KW-0347">Helicase</keyword>
<reference evidence="15" key="1">
    <citation type="submission" date="2023-03" db="EMBL/GenBank/DDBJ databases">
        <title>Electrophorus voltai genome.</title>
        <authorList>
            <person name="Bian C."/>
        </authorList>
    </citation>
    <scope>NUCLEOTIDE SEQUENCE</scope>
    <source>
        <strain evidence="15">CB-2022</strain>
        <tissue evidence="15">Muscle</tissue>
    </source>
</reference>
<comment type="caution">
    <text evidence="15">The sequence shown here is derived from an EMBL/GenBank/DDBJ whole genome shotgun (WGS) entry which is preliminary data.</text>
</comment>
<dbReference type="FunFam" id="3.40.50.410:FF:000055">
    <property type="entry name" value="X-ray repair cross-complementing protein 5"/>
    <property type="match status" value="1"/>
</dbReference>
<comment type="subcellular location">
    <subcellularLocation>
        <location evidence="1 12">Nucleus</location>
    </subcellularLocation>
</comment>
<evidence type="ECO:0000313" key="15">
    <source>
        <dbReference type="EMBL" id="KAK1789220.1"/>
    </source>
</evidence>
<dbReference type="FunFam" id="2.40.290.10:FF:000005">
    <property type="entry name" value="X-ray repair cross-complementing protein 5"/>
    <property type="match status" value="1"/>
</dbReference>
<dbReference type="GO" id="GO:0003690">
    <property type="term" value="F:double-stranded DNA binding"/>
    <property type="evidence" value="ECO:0007669"/>
    <property type="project" value="TreeGrafter"/>
</dbReference>
<evidence type="ECO:0000256" key="12">
    <source>
        <dbReference type="PIRNR" id="PIRNR016570"/>
    </source>
</evidence>
<dbReference type="SUPFAM" id="SSF53300">
    <property type="entry name" value="vWA-like"/>
    <property type="match status" value="1"/>
</dbReference>
<dbReference type="GO" id="GO:0042162">
    <property type="term" value="F:telomeric DNA binding"/>
    <property type="evidence" value="ECO:0007669"/>
    <property type="project" value="InterPro"/>
</dbReference>
<dbReference type="Gene3D" id="1.25.40.240">
    <property type="entry name" value="Ku, C-terminal domain"/>
    <property type="match status" value="1"/>
</dbReference>